<dbReference type="InterPro" id="IPR003594">
    <property type="entry name" value="HATPase_dom"/>
</dbReference>
<dbReference type="InterPro" id="IPR036097">
    <property type="entry name" value="HisK_dim/P_sf"/>
</dbReference>
<feature type="transmembrane region" description="Helical" evidence="11">
    <location>
        <begin position="288"/>
        <end position="306"/>
    </location>
</feature>
<dbReference type="InterPro" id="IPR036890">
    <property type="entry name" value="HATPase_C_sf"/>
</dbReference>
<evidence type="ECO:0000256" key="9">
    <source>
        <dbReference type="ARBA" id="ARBA00022989"/>
    </source>
</evidence>
<evidence type="ECO:0000256" key="7">
    <source>
        <dbReference type="ARBA" id="ARBA00022692"/>
    </source>
</evidence>
<dbReference type="PRINTS" id="PR00344">
    <property type="entry name" value="BCTRLSENSOR"/>
</dbReference>
<evidence type="ECO:0000256" key="11">
    <source>
        <dbReference type="SAM" id="Phobius"/>
    </source>
</evidence>
<dbReference type="Pfam" id="PF12860">
    <property type="entry name" value="PAS_7"/>
    <property type="match status" value="1"/>
</dbReference>
<dbReference type="PANTHER" id="PTHR43047">
    <property type="entry name" value="TWO-COMPONENT HISTIDINE PROTEIN KINASE"/>
    <property type="match status" value="1"/>
</dbReference>
<feature type="transmembrane region" description="Helical" evidence="11">
    <location>
        <begin position="91"/>
        <end position="112"/>
    </location>
</feature>
<dbReference type="Gene3D" id="3.30.565.10">
    <property type="entry name" value="Histidine kinase-like ATPase, C-terminal domain"/>
    <property type="match status" value="1"/>
</dbReference>
<evidence type="ECO:0000256" key="6">
    <source>
        <dbReference type="ARBA" id="ARBA00022679"/>
    </source>
</evidence>
<dbReference type="GO" id="GO:0009927">
    <property type="term" value="F:histidine phosphotransfer kinase activity"/>
    <property type="evidence" value="ECO:0007669"/>
    <property type="project" value="TreeGrafter"/>
</dbReference>
<dbReference type="InterPro" id="IPR007895">
    <property type="entry name" value="MASE1"/>
</dbReference>
<proteinExistence type="predicted"/>
<dbReference type="PANTHER" id="PTHR43047:SF72">
    <property type="entry name" value="OSMOSENSING HISTIDINE PROTEIN KINASE SLN1"/>
    <property type="match status" value="1"/>
</dbReference>
<evidence type="ECO:0000256" key="2">
    <source>
        <dbReference type="ARBA" id="ARBA00004651"/>
    </source>
</evidence>
<feature type="transmembrane region" description="Helical" evidence="11">
    <location>
        <begin position="12"/>
        <end position="32"/>
    </location>
</feature>
<keyword evidence="7 11" id="KW-0812">Transmembrane</keyword>
<feature type="transmembrane region" description="Helical" evidence="11">
    <location>
        <begin position="133"/>
        <end position="153"/>
    </location>
</feature>
<feature type="domain" description="Histidine kinase" evidence="12">
    <location>
        <begin position="463"/>
        <end position="684"/>
    </location>
</feature>
<dbReference type="CDD" id="cd00082">
    <property type="entry name" value="HisKA"/>
    <property type="match status" value="1"/>
</dbReference>
<evidence type="ECO:0000256" key="8">
    <source>
        <dbReference type="ARBA" id="ARBA00022777"/>
    </source>
</evidence>
<name>A0A3B0SM27_9ZZZZ</name>
<organism evidence="13">
    <name type="scientific">hydrothermal vent metagenome</name>
    <dbReference type="NCBI Taxonomy" id="652676"/>
    <lineage>
        <taxon>unclassified sequences</taxon>
        <taxon>metagenomes</taxon>
        <taxon>ecological metagenomes</taxon>
    </lineage>
</organism>
<evidence type="ECO:0000259" key="12">
    <source>
        <dbReference type="PROSITE" id="PS50109"/>
    </source>
</evidence>
<dbReference type="Pfam" id="PF05231">
    <property type="entry name" value="MASE1"/>
    <property type="match status" value="1"/>
</dbReference>
<protein>
    <recommendedName>
        <fullName evidence="3">histidine kinase</fullName>
        <ecNumber evidence="3">2.7.13.3</ecNumber>
    </recommendedName>
</protein>
<keyword evidence="8" id="KW-0418">Kinase</keyword>
<evidence type="ECO:0000256" key="4">
    <source>
        <dbReference type="ARBA" id="ARBA00022475"/>
    </source>
</evidence>
<dbReference type="SUPFAM" id="SSF47384">
    <property type="entry name" value="Homodimeric domain of signal transducing histidine kinase"/>
    <property type="match status" value="1"/>
</dbReference>
<dbReference type="GO" id="GO:0000155">
    <property type="term" value="F:phosphorelay sensor kinase activity"/>
    <property type="evidence" value="ECO:0007669"/>
    <property type="project" value="InterPro"/>
</dbReference>
<feature type="transmembrane region" description="Helical" evidence="11">
    <location>
        <begin position="206"/>
        <end position="224"/>
    </location>
</feature>
<gene>
    <name evidence="13" type="ORF">MNBD_ALPHA01-1284</name>
</gene>
<dbReference type="Gene3D" id="1.10.287.130">
    <property type="match status" value="1"/>
</dbReference>
<keyword evidence="9 11" id="KW-1133">Transmembrane helix</keyword>
<keyword evidence="4" id="KW-1003">Cell membrane</keyword>
<dbReference type="InterPro" id="IPR005467">
    <property type="entry name" value="His_kinase_dom"/>
</dbReference>
<dbReference type="InterPro" id="IPR004358">
    <property type="entry name" value="Sig_transdc_His_kin-like_C"/>
</dbReference>
<evidence type="ECO:0000256" key="1">
    <source>
        <dbReference type="ARBA" id="ARBA00000085"/>
    </source>
</evidence>
<evidence type="ECO:0000256" key="10">
    <source>
        <dbReference type="ARBA" id="ARBA00023136"/>
    </source>
</evidence>
<dbReference type="Pfam" id="PF02518">
    <property type="entry name" value="HATPase_c"/>
    <property type="match status" value="1"/>
</dbReference>
<dbReference type="Pfam" id="PF00512">
    <property type="entry name" value="HisKA"/>
    <property type="match status" value="1"/>
</dbReference>
<accession>A0A3B0SM27</accession>
<dbReference type="FunFam" id="3.30.565.10:FF:000006">
    <property type="entry name" value="Sensor histidine kinase WalK"/>
    <property type="match status" value="1"/>
</dbReference>
<dbReference type="GO" id="GO:0005886">
    <property type="term" value="C:plasma membrane"/>
    <property type="evidence" value="ECO:0007669"/>
    <property type="project" value="UniProtKB-SubCell"/>
</dbReference>
<feature type="transmembrane region" description="Helical" evidence="11">
    <location>
        <begin position="261"/>
        <end position="282"/>
    </location>
</feature>
<keyword evidence="5" id="KW-0597">Phosphoprotein</keyword>
<comment type="catalytic activity">
    <reaction evidence="1">
        <text>ATP + protein L-histidine = ADP + protein N-phospho-L-histidine.</text>
        <dbReference type="EC" id="2.7.13.3"/>
    </reaction>
</comment>
<comment type="subcellular location">
    <subcellularLocation>
        <location evidence="2">Cell membrane</location>
        <topology evidence="2">Multi-pass membrane protein</topology>
    </subcellularLocation>
</comment>
<sequence>MNSIDYTIRYFHFTAASIVVKGLLTGLLYGFLVYLSTIFIFPVSDAPVLWSVNAFPIAILLFNRTKKWPVILLFCAIGLMASGLPTKDYDVKLYLFLTAINIFEIFLLAAVLRKITGTSPTRRKLRTIVITSIWAAALVITATAVLSVFLFSAGYPDIEFFKSSIRIFACAYLGQVLFLTAILYYIVLPRPSLMTLSPKERVELSLMWGGLFLIIVITLVNLNNQTSVHYIFPYMSFPLLVWSAVRFSIRNTVSCLVITSLFAKYLASLGFIPFGTVGVSSYQQNTEMNVGLIALNFTVLVLAIIIDDQKQIKWDMTKREGWFQIAINHMSGGLYLLDQERRFKVLSKGLQRKFELPETICHLGGHIEQVFEFRAIRGDYGPGDPRELVQKRMQELEHLKTTRGQNAAPNGRVYEYFQNHTKDDEIIIFYSEITERIKAEKDSQRALSEAQHANKAKTDFLANMSHELRTPLNAIIGFSEIMTNREFIESAPDKVKEYSNDIFVSGRHLLQIINDILDLSKIEAGMADLELESIHLGESIRESVRFLELRAAEAEITIFNEIEDTDATILADRRMFKQIMVNLLSNAVKFTPGGGSLTISHSVNEKGETTIEVKDTGIGMASSDIEAMMEPFRQADSSLSRGYEGTGLGLPLVKSLIKLHGGKIAIKSEIGNGTSVFITFPAEQAHNL</sequence>
<dbReference type="SUPFAM" id="SSF55874">
    <property type="entry name" value="ATPase domain of HSP90 chaperone/DNA topoisomerase II/histidine kinase"/>
    <property type="match status" value="1"/>
</dbReference>
<feature type="transmembrane region" description="Helical" evidence="11">
    <location>
        <begin position="165"/>
        <end position="186"/>
    </location>
</feature>
<evidence type="ECO:0000313" key="13">
    <source>
        <dbReference type="EMBL" id="VAW06488.1"/>
    </source>
</evidence>
<reference evidence="13" key="1">
    <citation type="submission" date="2018-06" db="EMBL/GenBank/DDBJ databases">
        <authorList>
            <person name="Zhirakovskaya E."/>
        </authorList>
    </citation>
    <scope>NUCLEOTIDE SEQUENCE</scope>
</reference>
<feature type="transmembrane region" description="Helical" evidence="11">
    <location>
        <begin position="38"/>
        <end position="61"/>
    </location>
</feature>
<dbReference type="SMART" id="SM00387">
    <property type="entry name" value="HATPase_c"/>
    <property type="match status" value="1"/>
</dbReference>
<evidence type="ECO:0000256" key="3">
    <source>
        <dbReference type="ARBA" id="ARBA00012438"/>
    </source>
</evidence>
<dbReference type="EC" id="2.7.13.3" evidence="3"/>
<dbReference type="SMART" id="SM00388">
    <property type="entry name" value="HisKA"/>
    <property type="match status" value="1"/>
</dbReference>
<feature type="transmembrane region" description="Helical" evidence="11">
    <location>
        <begin position="68"/>
        <end position="85"/>
    </location>
</feature>
<dbReference type="AlphaFoldDB" id="A0A3B0SM27"/>
<keyword evidence="6" id="KW-0808">Transferase</keyword>
<dbReference type="InterPro" id="IPR003661">
    <property type="entry name" value="HisK_dim/P_dom"/>
</dbReference>
<keyword evidence="10 11" id="KW-0472">Membrane</keyword>
<feature type="transmembrane region" description="Helical" evidence="11">
    <location>
        <begin position="230"/>
        <end position="249"/>
    </location>
</feature>
<dbReference type="EMBL" id="UOEJ01000242">
    <property type="protein sequence ID" value="VAW06488.1"/>
    <property type="molecule type" value="Genomic_DNA"/>
</dbReference>
<evidence type="ECO:0000256" key="5">
    <source>
        <dbReference type="ARBA" id="ARBA00022553"/>
    </source>
</evidence>
<dbReference type="PROSITE" id="PS50109">
    <property type="entry name" value="HIS_KIN"/>
    <property type="match status" value="1"/>
</dbReference>